<comment type="catalytic activity">
    <reaction evidence="6">
        <text>Fe-coproporphyrin III + 2 H(+) = coproporphyrin III + Fe(2+)</text>
        <dbReference type="Rhea" id="RHEA:49572"/>
        <dbReference type="ChEBI" id="CHEBI:15378"/>
        <dbReference type="ChEBI" id="CHEBI:29033"/>
        <dbReference type="ChEBI" id="CHEBI:68438"/>
        <dbReference type="ChEBI" id="CHEBI:131725"/>
        <dbReference type="EC" id="4.99.1.9"/>
    </reaction>
    <physiologicalReaction direction="right-to-left" evidence="6">
        <dbReference type="Rhea" id="RHEA:49574"/>
    </physiologicalReaction>
</comment>
<evidence type="ECO:0000256" key="6">
    <source>
        <dbReference type="ARBA" id="ARBA00024536"/>
    </source>
</evidence>
<dbReference type="InterPro" id="IPR001015">
    <property type="entry name" value="Ferrochelatase"/>
</dbReference>
<dbReference type="NCBIfam" id="TIGR00109">
    <property type="entry name" value="hemH"/>
    <property type="match status" value="1"/>
</dbReference>
<evidence type="ECO:0000256" key="2">
    <source>
        <dbReference type="ARBA" id="ARBA00023004"/>
    </source>
</evidence>
<dbReference type="OrthoDB" id="9809741at2"/>
<dbReference type="GO" id="GO:0006783">
    <property type="term" value="P:heme biosynthetic process"/>
    <property type="evidence" value="ECO:0007669"/>
    <property type="project" value="UniProtKB-UniRule"/>
</dbReference>
<dbReference type="Pfam" id="PF00762">
    <property type="entry name" value="Ferrochelatase"/>
    <property type="match status" value="1"/>
</dbReference>
<sequence>MKKGLLLINIGTPKAPKPSDVRLYLREFLSDKRVVHLPALLRYILLYGIILPTRPKRSAKAYQAIWTKEGSPLLMHCETLTRKLQETLSDTNIVLGMRYGKPSLESALDELADCEHIIILPLYPQYSSAATGSSLEKALQLIQRNAIIPSLTIIRDFHQHPAFIKAQAELIKPYIDDQDMILFSYHGVPENHLLRGSCKSLCSQGCSIDSSQNPSCYRAQCLRTTEAIAKQLELSSTTYLTSFQSRLGKTRWIEPYTDKVLVELAEQGVKKLAVTCPSFVADCLETLEEIGIQAQAQWQKLGGETFTLIPCLNANEAWVEAITQIIQSPTSISPNG</sequence>
<dbReference type="CDD" id="cd03411">
    <property type="entry name" value="Ferrochelatase_N"/>
    <property type="match status" value="1"/>
</dbReference>
<organism evidence="9 10">
    <name type="scientific">Legionella impletisoli</name>
    <dbReference type="NCBI Taxonomy" id="343510"/>
    <lineage>
        <taxon>Bacteria</taxon>
        <taxon>Pseudomonadati</taxon>
        <taxon>Pseudomonadota</taxon>
        <taxon>Gammaproteobacteria</taxon>
        <taxon>Legionellales</taxon>
        <taxon>Legionellaceae</taxon>
        <taxon>Legionella</taxon>
    </lineage>
</organism>
<gene>
    <name evidence="7 9" type="primary">hemH</name>
    <name evidence="9" type="ORF">GCM10007966_18630</name>
</gene>
<keyword evidence="2 7" id="KW-0408">Iron</keyword>
<reference evidence="9" key="1">
    <citation type="journal article" date="2014" name="Int. J. Syst. Evol. Microbiol.">
        <title>Complete genome sequence of Corynebacterium casei LMG S-19264T (=DSM 44701T), isolated from a smear-ripened cheese.</title>
        <authorList>
            <consortium name="US DOE Joint Genome Institute (JGI-PGF)"/>
            <person name="Walter F."/>
            <person name="Albersmeier A."/>
            <person name="Kalinowski J."/>
            <person name="Ruckert C."/>
        </authorList>
    </citation>
    <scope>NUCLEOTIDE SEQUENCE</scope>
    <source>
        <strain evidence="9">JCM 13919</strain>
    </source>
</reference>
<reference evidence="9" key="2">
    <citation type="submission" date="2020-09" db="EMBL/GenBank/DDBJ databases">
        <authorList>
            <person name="Sun Q."/>
            <person name="Ohkuma M."/>
        </authorList>
    </citation>
    <scope>NUCLEOTIDE SEQUENCE</scope>
    <source>
        <strain evidence="9">JCM 13919</strain>
    </source>
</reference>
<comment type="function">
    <text evidence="7">Catalyzes the ferrous insertion into protoporphyrin IX.</text>
</comment>
<evidence type="ECO:0000256" key="3">
    <source>
        <dbReference type="ARBA" id="ARBA00023133"/>
    </source>
</evidence>
<comment type="subcellular location">
    <subcellularLocation>
        <location evidence="7">Cytoplasm</location>
    </subcellularLocation>
</comment>
<dbReference type="EC" id="4.98.1.1" evidence="7"/>
<dbReference type="HAMAP" id="MF_00323">
    <property type="entry name" value="Ferrochelatase"/>
    <property type="match status" value="1"/>
</dbReference>
<evidence type="ECO:0000256" key="1">
    <source>
        <dbReference type="ARBA" id="ARBA00007718"/>
    </source>
</evidence>
<keyword evidence="10" id="KW-1185">Reference proteome</keyword>
<evidence type="ECO:0000313" key="9">
    <source>
        <dbReference type="EMBL" id="GGI90140.1"/>
    </source>
</evidence>
<dbReference type="InterPro" id="IPR033659">
    <property type="entry name" value="Ferrochelatase_N"/>
</dbReference>
<dbReference type="RefSeq" id="WP_131777057.1">
    <property type="nucleotide sequence ID" value="NZ_BMOB01000008.1"/>
</dbReference>
<evidence type="ECO:0000256" key="8">
    <source>
        <dbReference type="RuleBase" id="RU004185"/>
    </source>
</evidence>
<dbReference type="EMBL" id="BMOB01000008">
    <property type="protein sequence ID" value="GGI90140.1"/>
    <property type="molecule type" value="Genomic_DNA"/>
</dbReference>
<feature type="binding site" evidence="7">
    <location>
        <position position="285"/>
    </location>
    <ligand>
        <name>Fe(2+)</name>
        <dbReference type="ChEBI" id="CHEBI:29033"/>
    </ligand>
</feature>
<dbReference type="GO" id="GO:0046872">
    <property type="term" value="F:metal ion binding"/>
    <property type="evidence" value="ECO:0007669"/>
    <property type="project" value="UniProtKB-KW"/>
</dbReference>
<keyword evidence="7" id="KW-0963">Cytoplasm</keyword>
<dbReference type="CDD" id="cd00419">
    <property type="entry name" value="Ferrochelatase_C"/>
    <property type="match status" value="1"/>
</dbReference>
<keyword evidence="4 7" id="KW-0456">Lyase</keyword>
<dbReference type="GO" id="GO:0004325">
    <property type="term" value="F:ferrochelatase activity"/>
    <property type="evidence" value="ECO:0007669"/>
    <property type="project" value="UniProtKB-UniRule"/>
</dbReference>
<dbReference type="Gene3D" id="3.40.50.1400">
    <property type="match status" value="2"/>
</dbReference>
<dbReference type="Proteomes" id="UP000630149">
    <property type="component" value="Unassembled WGS sequence"/>
</dbReference>
<dbReference type="SUPFAM" id="SSF53800">
    <property type="entry name" value="Chelatase"/>
    <property type="match status" value="1"/>
</dbReference>
<comment type="similarity">
    <text evidence="1 7 8">Belongs to the ferrochelatase family.</text>
</comment>
<comment type="catalytic activity">
    <reaction evidence="7">
        <text>heme b + 2 H(+) = protoporphyrin IX + Fe(2+)</text>
        <dbReference type="Rhea" id="RHEA:22584"/>
        <dbReference type="ChEBI" id="CHEBI:15378"/>
        <dbReference type="ChEBI" id="CHEBI:29033"/>
        <dbReference type="ChEBI" id="CHEBI:57306"/>
        <dbReference type="ChEBI" id="CHEBI:60344"/>
        <dbReference type="EC" id="4.98.1.1"/>
    </reaction>
</comment>
<proteinExistence type="inferred from homology"/>
<dbReference type="GO" id="GO:0005737">
    <property type="term" value="C:cytoplasm"/>
    <property type="evidence" value="ECO:0007669"/>
    <property type="project" value="UniProtKB-SubCell"/>
</dbReference>
<evidence type="ECO:0000313" key="10">
    <source>
        <dbReference type="Proteomes" id="UP000630149"/>
    </source>
</evidence>
<keyword evidence="3 7" id="KW-0350">Heme biosynthesis</keyword>
<evidence type="ECO:0000256" key="4">
    <source>
        <dbReference type="ARBA" id="ARBA00023239"/>
    </source>
</evidence>
<comment type="pathway">
    <text evidence="7">Porphyrin-containing compound metabolism; protoheme biosynthesis; protoheme from protoporphyrin-IX: step 1/1.</text>
</comment>
<keyword evidence="5 7" id="KW-0627">Porphyrin biosynthesis</keyword>
<feature type="binding site" evidence="7">
    <location>
        <position position="186"/>
    </location>
    <ligand>
        <name>Fe(2+)</name>
        <dbReference type="ChEBI" id="CHEBI:29033"/>
    </ligand>
</feature>
<name>A0A917NCU3_9GAMM</name>
<evidence type="ECO:0000256" key="7">
    <source>
        <dbReference type="HAMAP-Rule" id="MF_00323"/>
    </source>
</evidence>
<keyword evidence="7" id="KW-0479">Metal-binding</keyword>
<comment type="caution">
    <text evidence="9">The sequence shown here is derived from an EMBL/GenBank/DDBJ whole genome shotgun (WGS) entry which is preliminary data.</text>
</comment>
<accession>A0A917NCU3</accession>
<dbReference type="InterPro" id="IPR033644">
    <property type="entry name" value="Ferrochelatase_C"/>
</dbReference>
<evidence type="ECO:0000256" key="5">
    <source>
        <dbReference type="ARBA" id="ARBA00023244"/>
    </source>
</evidence>
<dbReference type="PANTHER" id="PTHR11108">
    <property type="entry name" value="FERROCHELATASE"/>
    <property type="match status" value="1"/>
</dbReference>
<dbReference type="AlphaFoldDB" id="A0A917NCU3"/>
<dbReference type="PANTHER" id="PTHR11108:SF1">
    <property type="entry name" value="FERROCHELATASE, MITOCHONDRIAL"/>
    <property type="match status" value="1"/>
</dbReference>
<protein>
    <recommendedName>
        <fullName evidence="7">Ferrochelatase</fullName>
        <ecNumber evidence="7">4.98.1.1</ecNumber>
    </recommendedName>
    <alternativeName>
        <fullName evidence="7">Heme synthase</fullName>
    </alternativeName>
    <alternativeName>
        <fullName evidence="7">Protoheme ferro-lyase</fullName>
    </alternativeName>
</protein>